<sequence length="631" mass="70407">MHLTIHTRVVLVRKYRDIFFTDTLCKTGYVWNYTFEEMRRSHKRPTCSKPGTDEKCTSPLQVPQMQKFDGAIQDFVGVTAEEVDGAGKTENISLEQEIDGEKPLSDNIHSTLTPRKGGGWERIRKPVNAWRSVFPNKRATQLLLGGPPAKVTSNFCMWVELMADCNGASLEMAFTVRPLGAKHHGFCSQKPSEMVTDARRVGLHPWKSFVAKVNSDRFRVQTSGKASSVTKRKEEHGVAFGSVSQVLSDRTHTEKGLVFVVYRKLQPVYRGQGPKDYSYLLPHVGRLADDVAVFPSPQLHSAADPESPHVTRINMTLHTIPICENPGVTLLGIEVGSPWWEASSLTAQPPRPLRRPPPILRAAGWQVNYHVVISERPCTKYRNVHPKRIIAFVYKTINKHESWKPYSMQVGFKAVITITTIVIRSSSRSSQFREGNYLTIDVMYSSPQMTPSETHSTASTGFLGDHRYLSQCRIRKTIYVAIPLFLHQKNSKIKNNIQNIVASRIRSVVTYGGTVYGTVDEKSLSCGVHSRSYGDFLALMYSLMLPTITISSTSSAATVQVAGSTTEQLSCLPEFTGEPRLIPGRITSDFRKWESCRTIPLVGRFSRGSLATPPFHSGAAPFSPHANLIDS</sequence>
<evidence type="ECO:0000313" key="2">
    <source>
        <dbReference type="Proteomes" id="UP001159363"/>
    </source>
</evidence>
<accession>A0ABQ9I8J8</accession>
<dbReference type="Proteomes" id="UP001159363">
    <property type="component" value="Chromosome 2"/>
</dbReference>
<keyword evidence="2" id="KW-1185">Reference proteome</keyword>
<evidence type="ECO:0000313" key="1">
    <source>
        <dbReference type="EMBL" id="KAJ8892993.1"/>
    </source>
</evidence>
<reference evidence="1 2" key="1">
    <citation type="submission" date="2023-02" db="EMBL/GenBank/DDBJ databases">
        <title>LHISI_Scaffold_Assembly.</title>
        <authorList>
            <person name="Stuart O.P."/>
            <person name="Cleave R."/>
            <person name="Magrath M.J.L."/>
            <person name="Mikheyev A.S."/>
        </authorList>
    </citation>
    <scope>NUCLEOTIDE SEQUENCE [LARGE SCALE GENOMIC DNA]</scope>
    <source>
        <strain evidence="1">Daus_M_001</strain>
        <tissue evidence="1">Leg muscle</tissue>
    </source>
</reference>
<organism evidence="1 2">
    <name type="scientific">Dryococelus australis</name>
    <dbReference type="NCBI Taxonomy" id="614101"/>
    <lineage>
        <taxon>Eukaryota</taxon>
        <taxon>Metazoa</taxon>
        <taxon>Ecdysozoa</taxon>
        <taxon>Arthropoda</taxon>
        <taxon>Hexapoda</taxon>
        <taxon>Insecta</taxon>
        <taxon>Pterygota</taxon>
        <taxon>Neoptera</taxon>
        <taxon>Polyneoptera</taxon>
        <taxon>Phasmatodea</taxon>
        <taxon>Verophasmatodea</taxon>
        <taxon>Anareolatae</taxon>
        <taxon>Phasmatidae</taxon>
        <taxon>Eurycanthinae</taxon>
        <taxon>Dryococelus</taxon>
    </lineage>
</organism>
<gene>
    <name evidence="1" type="ORF">PR048_005574</name>
</gene>
<comment type="caution">
    <text evidence="1">The sequence shown here is derived from an EMBL/GenBank/DDBJ whole genome shotgun (WGS) entry which is preliminary data.</text>
</comment>
<name>A0ABQ9I8J8_9NEOP</name>
<protein>
    <submittedName>
        <fullName evidence="1">Uncharacterized protein</fullName>
    </submittedName>
</protein>
<proteinExistence type="predicted"/>
<dbReference type="EMBL" id="JARBHB010000002">
    <property type="protein sequence ID" value="KAJ8892993.1"/>
    <property type="molecule type" value="Genomic_DNA"/>
</dbReference>